<dbReference type="InterPro" id="IPR050546">
    <property type="entry name" value="Glycosyl_Hydrlase_16"/>
</dbReference>
<sequence length="310" mass="34832">MKSINQYISLLLLSIVLVSCSSKDKPNKEESDITLEELGSGETNNYKLVWEDLFNGETLDENTWNIEVNGDGGGNQELQFYREENVSVGKDPNSGRSCLILTAKKEQFSGKNATSGRINSQKKKFFKYGKIEASIKLPKTANGLWPAFWMMGNDYSTVGWPACGETDILEMGHSKGIANKTQDRFFNGALHWGKWSPTGSNPMYAKDFTSSYGLQEDFHLYTLIWDETAIKMYLDLDKNPDVAPYFQMSIASTEDDNSPGHYFHKEFFILFNLAVGGHFPGISNINQVTALSSGDAKMYVDYVKVYQKAD</sequence>
<dbReference type="PANTHER" id="PTHR10963:SF55">
    <property type="entry name" value="GLYCOSIDE HYDROLASE FAMILY 16 PROTEIN"/>
    <property type="match status" value="1"/>
</dbReference>
<evidence type="ECO:0000256" key="1">
    <source>
        <dbReference type="ARBA" id="ARBA00006865"/>
    </source>
</evidence>
<dbReference type="EMBL" id="JBHUDG010000016">
    <property type="protein sequence ID" value="MFD1630399.1"/>
    <property type="molecule type" value="Genomic_DNA"/>
</dbReference>
<dbReference type="Gene3D" id="2.60.120.200">
    <property type="match status" value="1"/>
</dbReference>
<accession>A0ABW4IEH4</accession>
<dbReference type="Pfam" id="PF00722">
    <property type="entry name" value="Glyco_hydro_16"/>
    <property type="match status" value="1"/>
</dbReference>
<dbReference type="InterPro" id="IPR013320">
    <property type="entry name" value="ConA-like_dom_sf"/>
</dbReference>
<comment type="similarity">
    <text evidence="1">Belongs to the glycosyl hydrolase 16 family.</text>
</comment>
<proteinExistence type="inferred from homology"/>
<comment type="caution">
    <text evidence="3">The sequence shown here is derived from an EMBL/GenBank/DDBJ whole genome shotgun (WGS) entry which is preliminary data.</text>
</comment>
<dbReference type="PROSITE" id="PS51762">
    <property type="entry name" value="GH16_2"/>
    <property type="match status" value="1"/>
</dbReference>
<protein>
    <submittedName>
        <fullName evidence="3">Family 16 glycosylhydrolase</fullName>
    </submittedName>
</protein>
<evidence type="ECO:0000313" key="3">
    <source>
        <dbReference type="EMBL" id="MFD1630399.1"/>
    </source>
</evidence>
<dbReference type="RefSeq" id="WP_379662776.1">
    <property type="nucleotide sequence ID" value="NZ_JBHUDG010000016.1"/>
</dbReference>
<feature type="domain" description="GH16" evidence="2">
    <location>
        <begin position="28"/>
        <end position="310"/>
    </location>
</feature>
<dbReference type="PROSITE" id="PS51257">
    <property type="entry name" value="PROKAR_LIPOPROTEIN"/>
    <property type="match status" value="1"/>
</dbReference>
<dbReference type="PANTHER" id="PTHR10963">
    <property type="entry name" value="GLYCOSYL HYDROLASE-RELATED"/>
    <property type="match status" value="1"/>
</dbReference>
<evidence type="ECO:0000259" key="2">
    <source>
        <dbReference type="PROSITE" id="PS51762"/>
    </source>
</evidence>
<dbReference type="Proteomes" id="UP001597118">
    <property type="component" value="Unassembled WGS sequence"/>
</dbReference>
<organism evidence="3 4">
    <name type="scientific">Pseudopedobacter beijingensis</name>
    <dbReference type="NCBI Taxonomy" id="1207056"/>
    <lineage>
        <taxon>Bacteria</taxon>
        <taxon>Pseudomonadati</taxon>
        <taxon>Bacteroidota</taxon>
        <taxon>Sphingobacteriia</taxon>
        <taxon>Sphingobacteriales</taxon>
        <taxon>Sphingobacteriaceae</taxon>
        <taxon>Pseudopedobacter</taxon>
    </lineage>
</organism>
<keyword evidence="4" id="KW-1185">Reference proteome</keyword>
<evidence type="ECO:0000313" key="4">
    <source>
        <dbReference type="Proteomes" id="UP001597118"/>
    </source>
</evidence>
<gene>
    <name evidence="3" type="ORF">ACFSAH_10955</name>
</gene>
<dbReference type="InterPro" id="IPR000757">
    <property type="entry name" value="Beta-glucanase-like"/>
</dbReference>
<dbReference type="SUPFAM" id="SSF49899">
    <property type="entry name" value="Concanavalin A-like lectins/glucanases"/>
    <property type="match status" value="1"/>
</dbReference>
<reference evidence="4" key="1">
    <citation type="journal article" date="2019" name="Int. J. Syst. Evol. Microbiol.">
        <title>The Global Catalogue of Microorganisms (GCM) 10K type strain sequencing project: providing services to taxonomists for standard genome sequencing and annotation.</title>
        <authorList>
            <consortium name="The Broad Institute Genomics Platform"/>
            <consortium name="The Broad Institute Genome Sequencing Center for Infectious Disease"/>
            <person name="Wu L."/>
            <person name="Ma J."/>
        </authorList>
    </citation>
    <scope>NUCLEOTIDE SEQUENCE [LARGE SCALE GENOMIC DNA]</scope>
    <source>
        <strain evidence="4">CCUG 53762</strain>
    </source>
</reference>
<dbReference type="CDD" id="cd08023">
    <property type="entry name" value="GH16_laminarinase_like"/>
    <property type="match status" value="1"/>
</dbReference>
<name>A0ABW4IEH4_9SPHI</name>